<dbReference type="GO" id="GO:0052742">
    <property type="term" value="F:phosphatidylinositol kinase activity"/>
    <property type="evidence" value="ECO:0007669"/>
    <property type="project" value="TreeGrafter"/>
</dbReference>
<feature type="region of interest" description="Disordered" evidence="3">
    <location>
        <begin position="68"/>
        <end position="95"/>
    </location>
</feature>
<gene>
    <name evidence="5" type="ORF">PSNMU_V1.4_AUG-EV-PASAV3_0113640</name>
</gene>
<proteinExistence type="predicted"/>
<dbReference type="SUPFAM" id="SSF56112">
    <property type="entry name" value="Protein kinase-like (PK-like)"/>
    <property type="match status" value="1"/>
</dbReference>
<dbReference type="InterPro" id="IPR000403">
    <property type="entry name" value="PI3/4_kinase_cat_dom"/>
</dbReference>
<dbReference type="GO" id="GO:0048015">
    <property type="term" value="P:phosphatidylinositol-mediated signaling"/>
    <property type="evidence" value="ECO:0007669"/>
    <property type="project" value="TreeGrafter"/>
</dbReference>
<dbReference type="GO" id="GO:0016020">
    <property type="term" value="C:membrane"/>
    <property type="evidence" value="ECO:0007669"/>
    <property type="project" value="TreeGrafter"/>
</dbReference>
<dbReference type="Proteomes" id="UP000291116">
    <property type="component" value="Unassembled WGS sequence"/>
</dbReference>
<organism evidence="5 6">
    <name type="scientific">Pseudo-nitzschia multistriata</name>
    <dbReference type="NCBI Taxonomy" id="183589"/>
    <lineage>
        <taxon>Eukaryota</taxon>
        <taxon>Sar</taxon>
        <taxon>Stramenopiles</taxon>
        <taxon>Ochrophyta</taxon>
        <taxon>Bacillariophyta</taxon>
        <taxon>Bacillariophyceae</taxon>
        <taxon>Bacillariophycidae</taxon>
        <taxon>Bacillariales</taxon>
        <taxon>Bacillariaceae</taxon>
        <taxon>Pseudo-nitzschia</taxon>
    </lineage>
</organism>
<dbReference type="PROSITE" id="PS00916">
    <property type="entry name" value="PI3_4_KINASE_2"/>
    <property type="match status" value="1"/>
</dbReference>
<dbReference type="GO" id="GO:0005737">
    <property type="term" value="C:cytoplasm"/>
    <property type="evidence" value="ECO:0007669"/>
    <property type="project" value="TreeGrafter"/>
</dbReference>
<dbReference type="GO" id="GO:0046854">
    <property type="term" value="P:phosphatidylinositol phosphate biosynthetic process"/>
    <property type="evidence" value="ECO:0007669"/>
    <property type="project" value="InterPro"/>
</dbReference>
<dbReference type="Pfam" id="PF00454">
    <property type="entry name" value="PI3_PI4_kinase"/>
    <property type="match status" value="1"/>
</dbReference>
<reference evidence="5 6" key="1">
    <citation type="submission" date="2019-01" db="EMBL/GenBank/DDBJ databases">
        <authorList>
            <person name="Ferrante I. M."/>
        </authorList>
    </citation>
    <scope>NUCLEOTIDE SEQUENCE [LARGE SCALE GENOMIC DNA]</scope>
    <source>
        <strain evidence="5 6">B856</strain>
    </source>
</reference>
<dbReference type="InterPro" id="IPR018936">
    <property type="entry name" value="PI3/4_kinase_CS"/>
</dbReference>
<dbReference type="PROSITE" id="PS50290">
    <property type="entry name" value="PI3_4_KINASE_3"/>
    <property type="match status" value="1"/>
</dbReference>
<dbReference type="InterPro" id="IPR036940">
    <property type="entry name" value="PI3/4_kinase_cat_sf"/>
</dbReference>
<feature type="compositionally biased region" description="Acidic residues" evidence="3">
    <location>
        <begin position="635"/>
        <end position="648"/>
    </location>
</feature>
<protein>
    <recommendedName>
        <fullName evidence="4">PI3K/PI4K catalytic domain-containing protein</fullName>
    </recommendedName>
</protein>
<evidence type="ECO:0000256" key="2">
    <source>
        <dbReference type="ARBA" id="ARBA00022777"/>
    </source>
</evidence>
<feature type="region of interest" description="Disordered" evidence="3">
    <location>
        <begin position="694"/>
        <end position="717"/>
    </location>
</feature>
<feature type="domain" description="PI3K/PI4K catalytic" evidence="4">
    <location>
        <begin position="267"/>
        <end position="575"/>
    </location>
</feature>
<evidence type="ECO:0000313" key="6">
    <source>
        <dbReference type="Proteomes" id="UP000291116"/>
    </source>
</evidence>
<evidence type="ECO:0000313" key="5">
    <source>
        <dbReference type="EMBL" id="VEU44276.1"/>
    </source>
</evidence>
<feature type="compositionally biased region" description="Basic and acidic residues" evidence="3">
    <location>
        <begin position="625"/>
        <end position="634"/>
    </location>
</feature>
<dbReference type="SMART" id="SM00146">
    <property type="entry name" value="PI3Kc"/>
    <property type="match status" value="1"/>
</dbReference>
<feature type="compositionally biased region" description="Polar residues" evidence="3">
    <location>
        <begin position="73"/>
        <end position="82"/>
    </location>
</feature>
<dbReference type="AlphaFoldDB" id="A0A448ZQH3"/>
<dbReference type="Gene3D" id="3.30.1010.10">
    <property type="entry name" value="Phosphatidylinositol 3-kinase Catalytic Subunit, Chain A, domain 4"/>
    <property type="match status" value="1"/>
</dbReference>
<dbReference type="InterPro" id="IPR015433">
    <property type="entry name" value="PI3/4_kinase"/>
</dbReference>
<dbReference type="InterPro" id="IPR011009">
    <property type="entry name" value="Kinase-like_dom_sf"/>
</dbReference>
<feature type="region of interest" description="Disordered" evidence="3">
    <location>
        <begin position="625"/>
        <end position="665"/>
    </location>
</feature>
<dbReference type="OrthoDB" id="67688at2759"/>
<accession>A0A448ZQH3</accession>
<sequence length="717" mass="80257">MTESISLPNGRTDGLLRLSSALGSDNQHNENADLIVWLDTATVDDLRLAYPVLLNWCRNSFVKSAKSKHGKTGRTQSLTEATSAADAPEDNDNSSTVLLSTITTTEEVAERIIKVLEDAIQRDAGDSVFLSSEDANEKKKQEVAARYASISALRMSLAGYLHTNHAKMRGLPVVSSLEERIKGRLGFDRPAINTLNMVNAASVDHSLSMSQYIKPEDEKADKGWGIPRIHLDLGLGLQESSPADVCKQFISDNKPLLHPFTGEKVGRMQVKKVFPSKRKPVWIEYFAPPSSPSDGSEEGSIEEPLKPDVLAKQGDDLRNDFSVTCVSRLCEDIWAAASVDWKLGHPPTVCAYDVLVTAPDAGYLEMVPGKNFLDLSQKVAGVEPNPDDSSTTKSSFSFELSKPFCMDRKTGWDDVDVKKLAPSLVGSYIVNFVLGVRDRHEDNMMVVGDLSEDPRMMQIDFGYILMEFPGGVHFDMPRLTMPIALVDRFNTEPGSDEGHTLMEDLQHDMLTAYLILRRNSSQFIPFCAHLMSSSYEYKHVEAVLRGKHVFRTNMDETKVIKWMTQKLLTQWAHFYFRREIKQGMVSGYYKFVETMTFENKGTDSNEKHTIRKRLTSFFAQRSSHEAAARSGSDHEDVDDSIDVDDDDDSYHVLDDGNNGSRDVSNRSIQDFGVDLQDCVKEAMLQQKEVRSFMISQKEEHGTLIDLDDDEDAKKSST</sequence>
<dbReference type="Gene3D" id="1.10.1070.11">
    <property type="entry name" value="Phosphatidylinositol 3-/4-kinase, catalytic domain"/>
    <property type="match status" value="1"/>
</dbReference>
<evidence type="ECO:0000256" key="1">
    <source>
        <dbReference type="ARBA" id="ARBA00022679"/>
    </source>
</evidence>
<keyword evidence="6" id="KW-1185">Reference proteome</keyword>
<dbReference type="EMBL" id="CAACVS010000636">
    <property type="protein sequence ID" value="VEU44276.1"/>
    <property type="molecule type" value="Genomic_DNA"/>
</dbReference>
<dbReference type="PANTHER" id="PTHR10048">
    <property type="entry name" value="PHOSPHATIDYLINOSITOL KINASE"/>
    <property type="match status" value="1"/>
</dbReference>
<evidence type="ECO:0000256" key="3">
    <source>
        <dbReference type="SAM" id="MobiDB-lite"/>
    </source>
</evidence>
<keyword evidence="1" id="KW-0808">Transferase</keyword>
<keyword evidence="2" id="KW-0418">Kinase</keyword>
<name>A0A448ZQH3_9STRA</name>
<evidence type="ECO:0000259" key="4">
    <source>
        <dbReference type="PROSITE" id="PS50290"/>
    </source>
</evidence>